<dbReference type="CDD" id="cd04048">
    <property type="entry name" value="C2A_Copine"/>
    <property type="match status" value="1"/>
</dbReference>
<reference evidence="4 5" key="1">
    <citation type="journal article" date="2015" name="Genome Biol. Evol.">
        <title>Comparative Genomics of a Bacterivorous Green Alga Reveals Evolutionary Causalities and Consequences of Phago-Mixotrophic Mode of Nutrition.</title>
        <authorList>
            <person name="Burns J.A."/>
            <person name="Paasch A."/>
            <person name="Narechania A."/>
            <person name="Kim E."/>
        </authorList>
    </citation>
    <scope>NUCLEOTIDE SEQUENCE [LARGE SCALE GENOMIC DNA]</scope>
    <source>
        <strain evidence="4 5">PLY_AMNH</strain>
    </source>
</reference>
<proteinExistence type="inferred from homology"/>
<dbReference type="SUPFAM" id="SSF53300">
    <property type="entry name" value="vWA-like"/>
    <property type="match status" value="1"/>
</dbReference>
<dbReference type="InterPro" id="IPR010734">
    <property type="entry name" value="Copine_C"/>
</dbReference>
<dbReference type="InterPro" id="IPR000008">
    <property type="entry name" value="C2_dom"/>
</dbReference>
<dbReference type="GO" id="GO:0071277">
    <property type="term" value="P:cellular response to calcium ion"/>
    <property type="evidence" value="ECO:0007669"/>
    <property type="project" value="TreeGrafter"/>
</dbReference>
<dbReference type="Gene3D" id="2.60.40.150">
    <property type="entry name" value="C2 domain"/>
    <property type="match status" value="2"/>
</dbReference>
<keyword evidence="5" id="KW-1185">Reference proteome</keyword>
<dbReference type="InterPro" id="IPR036465">
    <property type="entry name" value="vWFA_dom_sf"/>
</dbReference>
<comment type="caution">
    <text evidence="4">The sequence shown here is derived from an EMBL/GenBank/DDBJ whole genome shotgun (WGS) entry which is preliminary data.</text>
</comment>
<dbReference type="InterPro" id="IPR037768">
    <property type="entry name" value="C2B_Copine"/>
</dbReference>
<evidence type="ECO:0000256" key="2">
    <source>
        <dbReference type="ARBA" id="ARBA00022737"/>
    </source>
</evidence>
<dbReference type="SMART" id="SM00327">
    <property type="entry name" value="VWA"/>
    <property type="match status" value="1"/>
</dbReference>
<dbReference type="AlphaFoldDB" id="A0AAE0KMW9"/>
<dbReference type="SUPFAM" id="SSF49562">
    <property type="entry name" value="C2 domain (Calcium/lipid-binding domain, CaLB)"/>
    <property type="match status" value="2"/>
</dbReference>
<dbReference type="SMART" id="SM00239">
    <property type="entry name" value="C2"/>
    <property type="match status" value="2"/>
</dbReference>
<evidence type="ECO:0000313" key="5">
    <source>
        <dbReference type="Proteomes" id="UP001190700"/>
    </source>
</evidence>
<dbReference type="InterPro" id="IPR035892">
    <property type="entry name" value="C2_domain_sf"/>
</dbReference>
<dbReference type="Pfam" id="PF07002">
    <property type="entry name" value="Copine"/>
    <property type="match status" value="1"/>
</dbReference>
<organism evidence="4 5">
    <name type="scientific">Cymbomonas tetramitiformis</name>
    <dbReference type="NCBI Taxonomy" id="36881"/>
    <lineage>
        <taxon>Eukaryota</taxon>
        <taxon>Viridiplantae</taxon>
        <taxon>Chlorophyta</taxon>
        <taxon>Pyramimonadophyceae</taxon>
        <taxon>Pyramimonadales</taxon>
        <taxon>Pyramimonadaceae</taxon>
        <taxon>Cymbomonas</taxon>
    </lineage>
</organism>
<feature type="domain" description="C2" evidence="3">
    <location>
        <begin position="36"/>
        <end position="171"/>
    </location>
</feature>
<dbReference type="InterPro" id="IPR002035">
    <property type="entry name" value="VWF_A"/>
</dbReference>
<comment type="similarity">
    <text evidence="1">Belongs to the copine family.</text>
</comment>
<accession>A0AAE0KMW9</accession>
<dbReference type="InterPro" id="IPR045052">
    <property type="entry name" value="Copine"/>
</dbReference>
<evidence type="ECO:0000259" key="3">
    <source>
        <dbReference type="PROSITE" id="PS50004"/>
    </source>
</evidence>
<dbReference type="PROSITE" id="PS50004">
    <property type="entry name" value="C2"/>
    <property type="match status" value="2"/>
</dbReference>
<keyword evidence="2" id="KW-0677">Repeat</keyword>
<dbReference type="Proteomes" id="UP001190700">
    <property type="component" value="Unassembled WGS sequence"/>
</dbReference>
<gene>
    <name evidence="4" type="ORF">CYMTET_36073</name>
</gene>
<dbReference type="EMBL" id="LGRX02023253">
    <property type="protein sequence ID" value="KAK3254717.1"/>
    <property type="molecule type" value="Genomic_DNA"/>
</dbReference>
<dbReference type="PANTHER" id="PTHR10857:SF106">
    <property type="entry name" value="C2 DOMAIN-CONTAINING PROTEIN"/>
    <property type="match status" value="1"/>
</dbReference>
<protein>
    <recommendedName>
        <fullName evidence="3">C2 domain-containing protein</fullName>
    </recommendedName>
</protein>
<dbReference type="PANTHER" id="PTHR10857">
    <property type="entry name" value="COPINE"/>
    <property type="match status" value="1"/>
</dbReference>
<evidence type="ECO:0000256" key="1">
    <source>
        <dbReference type="ARBA" id="ARBA00009048"/>
    </source>
</evidence>
<evidence type="ECO:0000313" key="4">
    <source>
        <dbReference type="EMBL" id="KAK3254717.1"/>
    </source>
</evidence>
<feature type="domain" description="C2" evidence="3">
    <location>
        <begin position="185"/>
        <end position="313"/>
    </location>
</feature>
<dbReference type="CDD" id="cd04047">
    <property type="entry name" value="C2B_Copine"/>
    <property type="match status" value="1"/>
</dbReference>
<dbReference type="Pfam" id="PF00168">
    <property type="entry name" value="C2"/>
    <property type="match status" value="2"/>
</dbReference>
<name>A0AAE0KMW9_9CHLO</name>
<dbReference type="GO" id="GO:0005886">
    <property type="term" value="C:plasma membrane"/>
    <property type="evidence" value="ECO:0007669"/>
    <property type="project" value="TreeGrafter"/>
</dbReference>
<dbReference type="GO" id="GO:0005544">
    <property type="term" value="F:calcium-dependent phospholipid binding"/>
    <property type="evidence" value="ECO:0007669"/>
    <property type="project" value="InterPro"/>
</dbReference>
<sequence length="616" mass="67717">MGVFDAYYACVSCCYSGKADKDFDAIGNDYPTENFATTEALQRLHTDEDDQVMRIEMQVSADDLTNAEILGKVDPFCVLFTREIGESGAPDGFWVEHGRTEIISNENSPIFVASFTLDFHFQKLQPLRVVVLDAAEGSDSNTLDWGKQIFLGQAEFLLSDLATLESQSLTVELTNSEDLNAWSGVTGSLTFTFEEVTVTRVTSAECSLLLRASNLAVKDCLGRCDPFLNIYRSTQDGSGTDKVYKSEVTHGNEPTWAPATLAIQRLCNGDFERPLLVDVLDRKRNGEHALLGSVTTSLQDLQTKAQSGSPLILRNGKGKPKGELVVSEATVRNRPTFLQYIQSGCEMNFMVAVDFTASNGKPSDPASLHYAESSAAPSPYEQAIRAIGAVLECYDKDKMFPGYGFGGRPSMDEEVEHCFALNGQGFHPDVKGVQGIADAYKQAVQRMLLAGPTFFEPLINTAAAKAEEMHACRHSNQRYLVLTILCDGMINDMDSTVEAIVKTSHLPFSIFIIGIGRADFADMEMLDARGGLLASRTGKRAQRNNVQFIELGANPALYEVRSISEKLLQDLPGQLMAYMRANNLFPMSTLDGKKHTVSYIQPLSDRLPRKSVSSHF</sequence>